<reference evidence="1" key="1">
    <citation type="submission" date="2022-03" db="EMBL/GenBank/DDBJ databases">
        <authorList>
            <person name="Martin H S."/>
        </authorList>
    </citation>
    <scope>NUCLEOTIDE SEQUENCE</scope>
</reference>
<keyword evidence="2" id="KW-1185">Reference proteome</keyword>
<sequence>MLMKTVWTIQAPALWYASSTGKYDDLTEYRPHEIDTRSCGDPIRSTELGGCSASAPLTWAAGALRRPIPFPQTPCATTQGCESDKNSNHAGANSVGRLHCYEASRSLIHL</sequence>
<proteinExistence type="predicted"/>
<evidence type="ECO:0000313" key="2">
    <source>
        <dbReference type="Proteomes" id="UP000837857"/>
    </source>
</evidence>
<gene>
    <name evidence="1" type="ORF">IPOD504_LOCUS15029</name>
</gene>
<dbReference type="EMBL" id="OW152818">
    <property type="protein sequence ID" value="CAH2071206.1"/>
    <property type="molecule type" value="Genomic_DNA"/>
</dbReference>
<name>A0ABN8IY84_9NEOP</name>
<protein>
    <submittedName>
        <fullName evidence="1">Uncharacterized protein</fullName>
    </submittedName>
</protein>
<accession>A0ABN8IY84</accession>
<organism evidence="1 2">
    <name type="scientific">Iphiclides podalirius</name>
    <name type="common">scarce swallowtail</name>
    <dbReference type="NCBI Taxonomy" id="110791"/>
    <lineage>
        <taxon>Eukaryota</taxon>
        <taxon>Metazoa</taxon>
        <taxon>Ecdysozoa</taxon>
        <taxon>Arthropoda</taxon>
        <taxon>Hexapoda</taxon>
        <taxon>Insecta</taxon>
        <taxon>Pterygota</taxon>
        <taxon>Neoptera</taxon>
        <taxon>Endopterygota</taxon>
        <taxon>Lepidoptera</taxon>
        <taxon>Glossata</taxon>
        <taxon>Ditrysia</taxon>
        <taxon>Papilionoidea</taxon>
        <taxon>Papilionidae</taxon>
        <taxon>Papilioninae</taxon>
        <taxon>Iphiclides</taxon>
    </lineage>
</organism>
<evidence type="ECO:0000313" key="1">
    <source>
        <dbReference type="EMBL" id="CAH2071206.1"/>
    </source>
</evidence>
<dbReference type="Proteomes" id="UP000837857">
    <property type="component" value="Chromosome 6"/>
</dbReference>
<feature type="non-terminal residue" evidence="1">
    <location>
        <position position="110"/>
    </location>
</feature>